<dbReference type="InterPro" id="IPR037548">
    <property type="entry name" value="Bqt4"/>
</dbReference>
<keyword evidence="3" id="KW-0812">Transmembrane</keyword>
<keyword evidence="3" id="KW-1133">Transmembrane helix</keyword>
<feature type="coiled-coil region" evidence="1">
    <location>
        <begin position="320"/>
        <end position="347"/>
    </location>
</feature>
<feature type="region of interest" description="Disordered" evidence="2">
    <location>
        <begin position="348"/>
        <end position="389"/>
    </location>
</feature>
<dbReference type="Proteomes" id="UP001497453">
    <property type="component" value="Chromosome 9"/>
</dbReference>
<name>A0ABP1EAN5_9APHY</name>
<keyword evidence="3" id="KW-0472">Membrane</keyword>
<feature type="region of interest" description="Disordered" evidence="2">
    <location>
        <begin position="152"/>
        <end position="309"/>
    </location>
</feature>
<feature type="compositionally biased region" description="Polar residues" evidence="2">
    <location>
        <begin position="161"/>
        <end position="178"/>
    </location>
</feature>
<gene>
    <name evidence="5" type="ORF">GFSPODELE1_LOCUS10868</name>
</gene>
<dbReference type="PANTHER" id="PTHR38044">
    <property type="entry name" value="BOUQUET FORMATION PROTEIN 4"/>
    <property type="match status" value="1"/>
</dbReference>
<dbReference type="PROSITE" id="PS51299">
    <property type="entry name" value="HTH_APSES"/>
    <property type="match status" value="1"/>
</dbReference>
<protein>
    <recommendedName>
        <fullName evidence="4">HTH APSES-type domain-containing protein</fullName>
    </recommendedName>
</protein>
<keyword evidence="1" id="KW-0175">Coiled coil</keyword>
<dbReference type="InterPro" id="IPR003163">
    <property type="entry name" value="Tscrpt_reg_HTH_APSES-type"/>
</dbReference>
<evidence type="ECO:0000259" key="4">
    <source>
        <dbReference type="PROSITE" id="PS51299"/>
    </source>
</evidence>
<sequence length="449" mass="48329">MQQSKSYVAPKGSLLARPPLPVEHTNPFIKLIDPQRPPPVKFQEIVRDGHATVVARIKIQTPGSHAFILRRLDTGAISLTTMFRAAFPTAPDDAEKAEALWVKTTYEVTGANKSGKARFAGTWVTPEVAQSLAEGYSLAALIKPLVLATPDPDAIHRKPKQQQPTPVSSPAQLVSATTPKEPGPAPPKRRREASPARSPQTTPAPAKPPLVAKGTPSPSRAEKVVTEPTPSRLPVSTKRAASPARQVPPPATPQSLRRSTRLKSPAPPSGAVSAQATLVGTISPKTPKIPIKPVHEELTPGGSDETAVDEDALHAARATEVDMQEDIREQRELIERLKAERAAKAQAQAVATQEAQEMSDEEATLIEPSAGAGPSKAQKRAREEEGQLKFNIKEPAELEAEVEEERAVVTNSRIRKGMAPERKQLAWGALFFAAGWGAISFLPNLPHFF</sequence>
<feature type="compositionally biased region" description="Basic and acidic residues" evidence="2">
    <location>
        <begin position="380"/>
        <end position="389"/>
    </location>
</feature>
<dbReference type="SUPFAM" id="SSF54616">
    <property type="entry name" value="DNA-binding domain of Mlu1-box binding protein MBP1"/>
    <property type="match status" value="1"/>
</dbReference>
<dbReference type="InterPro" id="IPR036887">
    <property type="entry name" value="HTH_APSES_sf"/>
</dbReference>
<evidence type="ECO:0000313" key="5">
    <source>
        <dbReference type="EMBL" id="CAL1716677.1"/>
    </source>
</evidence>
<feature type="transmembrane region" description="Helical" evidence="3">
    <location>
        <begin position="425"/>
        <end position="443"/>
    </location>
</feature>
<evidence type="ECO:0000256" key="1">
    <source>
        <dbReference type="SAM" id="Coils"/>
    </source>
</evidence>
<evidence type="ECO:0000256" key="3">
    <source>
        <dbReference type="SAM" id="Phobius"/>
    </source>
</evidence>
<evidence type="ECO:0000313" key="6">
    <source>
        <dbReference type="Proteomes" id="UP001497453"/>
    </source>
</evidence>
<evidence type="ECO:0000256" key="2">
    <source>
        <dbReference type="SAM" id="MobiDB-lite"/>
    </source>
</evidence>
<proteinExistence type="predicted"/>
<organism evidence="5 6">
    <name type="scientific">Somion occarium</name>
    <dbReference type="NCBI Taxonomy" id="3059160"/>
    <lineage>
        <taxon>Eukaryota</taxon>
        <taxon>Fungi</taxon>
        <taxon>Dikarya</taxon>
        <taxon>Basidiomycota</taxon>
        <taxon>Agaricomycotina</taxon>
        <taxon>Agaricomycetes</taxon>
        <taxon>Polyporales</taxon>
        <taxon>Cerrenaceae</taxon>
        <taxon>Somion</taxon>
    </lineage>
</organism>
<dbReference type="EMBL" id="OZ037952">
    <property type="protein sequence ID" value="CAL1716677.1"/>
    <property type="molecule type" value="Genomic_DNA"/>
</dbReference>
<keyword evidence="6" id="KW-1185">Reference proteome</keyword>
<dbReference type="PANTHER" id="PTHR38044:SF1">
    <property type="entry name" value="BOUQUET FORMATION PROTEIN 4"/>
    <property type="match status" value="1"/>
</dbReference>
<dbReference type="Gene3D" id="3.10.260.10">
    <property type="entry name" value="Transcription regulator HTH, APSES-type DNA-binding domain"/>
    <property type="match status" value="1"/>
</dbReference>
<feature type="compositionally biased region" description="Low complexity" evidence="2">
    <location>
        <begin position="281"/>
        <end position="292"/>
    </location>
</feature>
<reference evidence="6" key="1">
    <citation type="submission" date="2024-04" db="EMBL/GenBank/DDBJ databases">
        <authorList>
            <person name="Shaw F."/>
            <person name="Minotto A."/>
        </authorList>
    </citation>
    <scope>NUCLEOTIDE SEQUENCE [LARGE SCALE GENOMIC DNA]</scope>
</reference>
<feature type="domain" description="HTH APSES-type" evidence="4">
    <location>
        <begin position="41"/>
        <end position="157"/>
    </location>
</feature>
<accession>A0ABP1EAN5</accession>